<dbReference type="Proteomes" id="UP000799777">
    <property type="component" value="Unassembled WGS sequence"/>
</dbReference>
<dbReference type="EMBL" id="ML978157">
    <property type="protein sequence ID" value="KAF2035644.1"/>
    <property type="molecule type" value="Genomic_DNA"/>
</dbReference>
<organism evidence="1 2">
    <name type="scientific">Setomelanomma holmii</name>
    <dbReference type="NCBI Taxonomy" id="210430"/>
    <lineage>
        <taxon>Eukaryota</taxon>
        <taxon>Fungi</taxon>
        <taxon>Dikarya</taxon>
        <taxon>Ascomycota</taxon>
        <taxon>Pezizomycotina</taxon>
        <taxon>Dothideomycetes</taxon>
        <taxon>Pleosporomycetidae</taxon>
        <taxon>Pleosporales</taxon>
        <taxon>Pleosporineae</taxon>
        <taxon>Phaeosphaeriaceae</taxon>
        <taxon>Setomelanomma</taxon>
    </lineage>
</organism>
<name>A0A9P4HJY3_9PLEO</name>
<reference evidence="1" key="1">
    <citation type="journal article" date="2020" name="Stud. Mycol.">
        <title>101 Dothideomycetes genomes: a test case for predicting lifestyles and emergence of pathogens.</title>
        <authorList>
            <person name="Haridas S."/>
            <person name="Albert R."/>
            <person name="Binder M."/>
            <person name="Bloem J."/>
            <person name="Labutti K."/>
            <person name="Salamov A."/>
            <person name="Andreopoulos B."/>
            <person name="Baker S."/>
            <person name="Barry K."/>
            <person name="Bills G."/>
            <person name="Bluhm B."/>
            <person name="Cannon C."/>
            <person name="Castanera R."/>
            <person name="Culley D."/>
            <person name="Daum C."/>
            <person name="Ezra D."/>
            <person name="Gonzalez J."/>
            <person name="Henrissat B."/>
            <person name="Kuo A."/>
            <person name="Liang C."/>
            <person name="Lipzen A."/>
            <person name="Lutzoni F."/>
            <person name="Magnuson J."/>
            <person name="Mondo S."/>
            <person name="Nolan M."/>
            <person name="Ohm R."/>
            <person name="Pangilinan J."/>
            <person name="Park H.-J."/>
            <person name="Ramirez L."/>
            <person name="Alfaro M."/>
            <person name="Sun H."/>
            <person name="Tritt A."/>
            <person name="Yoshinaga Y."/>
            <person name="Zwiers L.-H."/>
            <person name="Turgeon B."/>
            <person name="Goodwin S."/>
            <person name="Spatafora J."/>
            <person name="Crous P."/>
            <person name="Grigoriev I."/>
        </authorList>
    </citation>
    <scope>NUCLEOTIDE SEQUENCE</scope>
    <source>
        <strain evidence="1">CBS 110217</strain>
    </source>
</reference>
<feature type="non-terminal residue" evidence="1">
    <location>
        <position position="1"/>
    </location>
</feature>
<evidence type="ECO:0000313" key="1">
    <source>
        <dbReference type="EMBL" id="KAF2035644.1"/>
    </source>
</evidence>
<protein>
    <submittedName>
        <fullName evidence="1">Uncharacterized protein</fullName>
    </submittedName>
</protein>
<proteinExistence type="predicted"/>
<sequence length="84" mass="9376">PLPWTLRPTFRSPDAPSASFTVPALPDLADAGNVQPELRERSALLHHLGTGKARTCLIPIVCRKHLTAARRVRRQLTMQLENDQ</sequence>
<keyword evidence="2" id="KW-1185">Reference proteome</keyword>
<dbReference type="AlphaFoldDB" id="A0A9P4HJY3"/>
<comment type="caution">
    <text evidence="1">The sequence shown here is derived from an EMBL/GenBank/DDBJ whole genome shotgun (WGS) entry which is preliminary data.</text>
</comment>
<evidence type="ECO:0000313" key="2">
    <source>
        <dbReference type="Proteomes" id="UP000799777"/>
    </source>
</evidence>
<dbReference type="OrthoDB" id="10348382at2759"/>
<gene>
    <name evidence="1" type="ORF">EK21DRAFT_53973</name>
</gene>
<accession>A0A9P4HJY3</accession>